<organism evidence="2 3">
    <name type="scientific">Entamoeba invadens IP1</name>
    <dbReference type="NCBI Taxonomy" id="370355"/>
    <lineage>
        <taxon>Eukaryota</taxon>
        <taxon>Amoebozoa</taxon>
        <taxon>Evosea</taxon>
        <taxon>Archamoebae</taxon>
        <taxon>Mastigamoebida</taxon>
        <taxon>Entamoebidae</taxon>
        <taxon>Entamoeba</taxon>
    </lineage>
</organism>
<gene>
    <name evidence="2" type="ORF">EIN_095850</name>
</gene>
<dbReference type="EMBL" id="KB206860">
    <property type="protein sequence ID" value="ELP87328.1"/>
    <property type="molecule type" value="Genomic_DNA"/>
</dbReference>
<feature type="compositionally biased region" description="Basic and acidic residues" evidence="1">
    <location>
        <begin position="269"/>
        <end position="281"/>
    </location>
</feature>
<dbReference type="RefSeq" id="XP_004254099.1">
    <property type="nucleotide sequence ID" value="XM_004254051.1"/>
</dbReference>
<feature type="region of interest" description="Disordered" evidence="1">
    <location>
        <begin position="269"/>
        <end position="288"/>
    </location>
</feature>
<dbReference type="Proteomes" id="UP000014680">
    <property type="component" value="Unassembled WGS sequence"/>
</dbReference>
<accession>A0A0A1U3L3</accession>
<evidence type="ECO:0000313" key="2">
    <source>
        <dbReference type="EMBL" id="ELP87328.1"/>
    </source>
</evidence>
<dbReference type="KEGG" id="eiv:EIN_095850"/>
<protein>
    <submittedName>
        <fullName evidence="2">Uncharacterized protein</fullName>
    </submittedName>
</protein>
<dbReference type="AlphaFoldDB" id="A0A0A1U3L3"/>
<proteinExistence type="predicted"/>
<reference evidence="2 3" key="1">
    <citation type="submission" date="2012-10" db="EMBL/GenBank/DDBJ databases">
        <authorList>
            <person name="Zafar N."/>
            <person name="Inman J."/>
            <person name="Hall N."/>
            <person name="Lorenzi H."/>
            <person name="Caler E."/>
        </authorList>
    </citation>
    <scope>NUCLEOTIDE SEQUENCE [LARGE SCALE GENOMIC DNA]</scope>
    <source>
        <strain evidence="2 3">IP1</strain>
    </source>
</reference>
<evidence type="ECO:0000256" key="1">
    <source>
        <dbReference type="SAM" id="MobiDB-lite"/>
    </source>
</evidence>
<name>A0A0A1U3L3_ENTIV</name>
<dbReference type="VEuPathDB" id="AmoebaDB:EIN_095850"/>
<evidence type="ECO:0000313" key="3">
    <source>
        <dbReference type="Proteomes" id="UP000014680"/>
    </source>
</evidence>
<dbReference type="GeneID" id="14886272"/>
<sequence length="288" mass="33389">MFILLLVTLSLADVYSPFKRTAVIQNRINTVRSETLGLREQIERFEQTERTHSNKLHYLYRDLKYATVVEDRTRLELEIEREQKLLHEARMSKVRVLREMRSTADKVTQPFRDNIVRGNKLERFVGVEDTGNYVEQRMRTQKMITKIASKLAKKYATIAASVAAKKSVKVATKKFKGDAEKIKEYVEKKATMAYTSTHSKIVQRIAAAFEKGYSLNVAETARAAIEKLVKKINMKETMIASTENLHKVTDKVLKSQIKQLKQAEVVKRRPIRQREQLKESEQAQQTEN</sequence>
<keyword evidence="3" id="KW-1185">Reference proteome</keyword>